<keyword evidence="5" id="KW-1185">Reference proteome</keyword>
<reference evidence="4" key="1">
    <citation type="submission" date="2022-06" db="EMBL/GenBank/DDBJ databases">
        <title>Draft genome sequences of Pragia fontium str. JCM24417.</title>
        <authorList>
            <person name="Wakabayashi Y."/>
            <person name="Kojima K."/>
        </authorList>
    </citation>
    <scope>NUCLEOTIDE SEQUENCE</scope>
    <source>
        <strain evidence="4">JCM 24417</strain>
    </source>
</reference>
<dbReference type="EMBL" id="BRLJ01000001">
    <property type="protein sequence ID" value="GKX61611.1"/>
    <property type="molecule type" value="Genomic_DNA"/>
</dbReference>
<dbReference type="InterPro" id="IPR016032">
    <property type="entry name" value="Sig_transdc_resp-reg_C-effctor"/>
</dbReference>
<name>A0ABQ5LDA6_9GAMM</name>
<dbReference type="Proteomes" id="UP001059610">
    <property type="component" value="Unassembled WGS sequence"/>
</dbReference>
<evidence type="ECO:0000259" key="3">
    <source>
        <dbReference type="PROSITE" id="PS51755"/>
    </source>
</evidence>
<dbReference type="SMART" id="SM00862">
    <property type="entry name" value="Trans_reg_C"/>
    <property type="match status" value="1"/>
</dbReference>
<evidence type="ECO:0000256" key="2">
    <source>
        <dbReference type="PROSITE-ProRule" id="PRU01091"/>
    </source>
</evidence>
<keyword evidence="1 2" id="KW-0238">DNA-binding</keyword>
<comment type="caution">
    <text evidence="4">The sequence shown here is derived from an EMBL/GenBank/DDBJ whole genome shotgun (WGS) entry which is preliminary data.</text>
</comment>
<dbReference type="InterPro" id="IPR001867">
    <property type="entry name" value="OmpR/PhoB-type_DNA-bd"/>
</dbReference>
<evidence type="ECO:0000313" key="4">
    <source>
        <dbReference type="EMBL" id="GKX61611.1"/>
    </source>
</evidence>
<dbReference type="PROSITE" id="PS51755">
    <property type="entry name" value="OMPR_PHOB"/>
    <property type="match status" value="1"/>
</dbReference>
<organism evidence="4 5">
    <name type="scientific">Pragia fontium</name>
    <dbReference type="NCBI Taxonomy" id="82985"/>
    <lineage>
        <taxon>Bacteria</taxon>
        <taxon>Pseudomonadati</taxon>
        <taxon>Pseudomonadota</taxon>
        <taxon>Gammaproteobacteria</taxon>
        <taxon>Enterobacterales</taxon>
        <taxon>Budviciaceae</taxon>
        <taxon>Pragia</taxon>
    </lineage>
</organism>
<protein>
    <recommendedName>
        <fullName evidence="3">OmpR/PhoB-type domain-containing protein</fullName>
    </recommendedName>
</protein>
<sequence>MNMKLHGFLIGSDIQVDIDNKRLIRISSENSYKVLNLSAVVLKDTVMKLLIFLLTHASDHVVSNEEILQKVWEENNLSSSNQRLWQVVTELKEKLSLIGMPQDFIINRRGEGYKLNSPRITPLYYKQ</sequence>
<dbReference type="Pfam" id="PF00486">
    <property type="entry name" value="Trans_reg_C"/>
    <property type="match status" value="1"/>
</dbReference>
<dbReference type="SUPFAM" id="SSF46894">
    <property type="entry name" value="C-terminal effector domain of the bipartite response regulators"/>
    <property type="match status" value="1"/>
</dbReference>
<gene>
    <name evidence="4" type="ORF">SOASR032_01800</name>
</gene>
<evidence type="ECO:0000256" key="1">
    <source>
        <dbReference type="ARBA" id="ARBA00023125"/>
    </source>
</evidence>
<feature type="DNA-binding region" description="OmpR/PhoB-type" evidence="2">
    <location>
        <begin position="6"/>
        <end position="117"/>
    </location>
</feature>
<accession>A0ABQ5LDA6</accession>
<evidence type="ECO:0000313" key="5">
    <source>
        <dbReference type="Proteomes" id="UP001059610"/>
    </source>
</evidence>
<proteinExistence type="predicted"/>
<dbReference type="Gene3D" id="1.10.10.10">
    <property type="entry name" value="Winged helix-like DNA-binding domain superfamily/Winged helix DNA-binding domain"/>
    <property type="match status" value="1"/>
</dbReference>
<dbReference type="RefSeq" id="WP_047781042.1">
    <property type="nucleotide sequence ID" value="NZ_BRLJ01000001.1"/>
</dbReference>
<feature type="domain" description="OmpR/PhoB-type" evidence="3">
    <location>
        <begin position="6"/>
        <end position="117"/>
    </location>
</feature>
<dbReference type="InterPro" id="IPR036388">
    <property type="entry name" value="WH-like_DNA-bd_sf"/>
</dbReference>